<keyword evidence="3" id="KW-1185">Reference proteome</keyword>
<dbReference type="InterPro" id="IPR001810">
    <property type="entry name" value="F-box_dom"/>
</dbReference>
<evidence type="ECO:0000313" key="3">
    <source>
        <dbReference type="Proteomes" id="UP000276215"/>
    </source>
</evidence>
<dbReference type="CDD" id="cd09917">
    <property type="entry name" value="F-box_SF"/>
    <property type="match status" value="1"/>
</dbReference>
<dbReference type="InterPro" id="IPR036047">
    <property type="entry name" value="F-box-like_dom_sf"/>
</dbReference>
<gene>
    <name evidence="2" type="ORF">L873DRAFT_1151845</name>
</gene>
<dbReference type="SUPFAM" id="SSF81383">
    <property type="entry name" value="F-box domain"/>
    <property type="match status" value="2"/>
</dbReference>
<proteinExistence type="predicted"/>
<organism evidence="2 3">
    <name type="scientific">Choiromyces venosus 120613-1</name>
    <dbReference type="NCBI Taxonomy" id="1336337"/>
    <lineage>
        <taxon>Eukaryota</taxon>
        <taxon>Fungi</taxon>
        <taxon>Dikarya</taxon>
        <taxon>Ascomycota</taxon>
        <taxon>Pezizomycotina</taxon>
        <taxon>Pezizomycetes</taxon>
        <taxon>Pezizales</taxon>
        <taxon>Tuberaceae</taxon>
        <taxon>Choiromyces</taxon>
    </lineage>
</organism>
<dbReference type="EMBL" id="ML120407">
    <property type="protein sequence ID" value="RPA97146.1"/>
    <property type="molecule type" value="Genomic_DNA"/>
</dbReference>
<reference evidence="2 3" key="1">
    <citation type="journal article" date="2018" name="Nat. Ecol. Evol.">
        <title>Pezizomycetes genomes reveal the molecular basis of ectomycorrhizal truffle lifestyle.</title>
        <authorList>
            <person name="Murat C."/>
            <person name="Payen T."/>
            <person name="Noel B."/>
            <person name="Kuo A."/>
            <person name="Morin E."/>
            <person name="Chen J."/>
            <person name="Kohler A."/>
            <person name="Krizsan K."/>
            <person name="Balestrini R."/>
            <person name="Da Silva C."/>
            <person name="Montanini B."/>
            <person name="Hainaut M."/>
            <person name="Levati E."/>
            <person name="Barry K.W."/>
            <person name="Belfiori B."/>
            <person name="Cichocki N."/>
            <person name="Clum A."/>
            <person name="Dockter R.B."/>
            <person name="Fauchery L."/>
            <person name="Guy J."/>
            <person name="Iotti M."/>
            <person name="Le Tacon F."/>
            <person name="Lindquist E.A."/>
            <person name="Lipzen A."/>
            <person name="Malagnac F."/>
            <person name="Mello A."/>
            <person name="Molinier V."/>
            <person name="Miyauchi S."/>
            <person name="Poulain J."/>
            <person name="Riccioni C."/>
            <person name="Rubini A."/>
            <person name="Sitrit Y."/>
            <person name="Splivallo R."/>
            <person name="Traeger S."/>
            <person name="Wang M."/>
            <person name="Zifcakova L."/>
            <person name="Wipf D."/>
            <person name="Zambonelli A."/>
            <person name="Paolocci F."/>
            <person name="Nowrousian M."/>
            <person name="Ottonello S."/>
            <person name="Baldrian P."/>
            <person name="Spatafora J.W."/>
            <person name="Henrissat B."/>
            <person name="Nagy L.G."/>
            <person name="Aury J.M."/>
            <person name="Wincker P."/>
            <person name="Grigoriev I.V."/>
            <person name="Bonfante P."/>
            <person name="Martin F.M."/>
        </authorList>
    </citation>
    <scope>NUCLEOTIDE SEQUENCE [LARGE SCALE GENOMIC DNA]</scope>
    <source>
        <strain evidence="2 3">120613-1</strain>
    </source>
</reference>
<dbReference type="OrthoDB" id="1638493at2759"/>
<protein>
    <recommendedName>
        <fullName evidence="1">F-box domain-containing protein</fullName>
    </recommendedName>
</protein>
<evidence type="ECO:0000313" key="2">
    <source>
        <dbReference type="EMBL" id="RPA97146.1"/>
    </source>
</evidence>
<accession>A0A3N4JFV5</accession>
<sequence>MASMYSLPHEIVINIIECMDTPEEIMVFTCVCRSYLQLFRRHRNTIIPRVTTRVHGVFSRVEQLTPVTGVTSNETGAFSAVPNELILMVMGWCLDAPDVISLAMTCRRFYNLYTFNRRAIMKDVKRGVERRFQNLYTL</sequence>
<dbReference type="Proteomes" id="UP000276215">
    <property type="component" value="Unassembled WGS sequence"/>
</dbReference>
<feature type="domain" description="F-box" evidence="1">
    <location>
        <begin position="6"/>
        <end position="45"/>
    </location>
</feature>
<evidence type="ECO:0000259" key="1">
    <source>
        <dbReference type="Pfam" id="PF00646"/>
    </source>
</evidence>
<name>A0A3N4JFV5_9PEZI</name>
<dbReference type="Pfam" id="PF00646">
    <property type="entry name" value="F-box"/>
    <property type="match status" value="1"/>
</dbReference>
<dbReference type="AlphaFoldDB" id="A0A3N4JFV5"/>